<evidence type="ECO:0000256" key="2">
    <source>
        <dbReference type="ARBA" id="ARBA00022840"/>
    </source>
</evidence>
<dbReference type="RefSeq" id="WP_092702370.1">
    <property type="nucleotide sequence ID" value="NZ_FNFC01000008.1"/>
</dbReference>
<dbReference type="PANTHER" id="PTHR43637">
    <property type="entry name" value="UPF0273 PROTEIN TM_0370"/>
    <property type="match status" value="1"/>
</dbReference>
<keyword evidence="2" id="KW-0067">ATP-binding</keyword>
<protein>
    <submittedName>
        <fullName evidence="3">RecA-superfamily ATPase, KaiC/GvpD/RAD55 family</fullName>
    </submittedName>
</protein>
<evidence type="ECO:0000256" key="1">
    <source>
        <dbReference type="ARBA" id="ARBA00022741"/>
    </source>
</evidence>
<sequence length="279" mass="30762">MELIPFGIDRLDSTIGGGAPRGSVVLLSGEAGAGAREFLYTTAVMNGLAQTGDDLFDLHYGDLAADATLPGAIHYLSFTHERDQIEAEIDMSMDTEIGRRGFDEVEFVSLSQNYFHRSPVPRSWYADETTDITALRKRHEDRETLLSALGDTVSRRAPGNLVIIDSFSDLVAAAGDNIEWTDINYVTKGLAKAAYEWGALILIHVNFETLNEVEHGQLIDNCSGTLQFQWETGGSARARTLVVKNFRGVLSQLEEDNIVKFETDLGEAGFDISDVRKIR</sequence>
<reference evidence="3 4" key="1">
    <citation type="submission" date="2016-10" db="EMBL/GenBank/DDBJ databases">
        <authorList>
            <person name="de Groot N.N."/>
        </authorList>
    </citation>
    <scope>NUCLEOTIDE SEQUENCE [LARGE SCALE GENOMIC DNA]</scope>
    <source>
        <strain evidence="3 4">IBRC-M10015</strain>
    </source>
</reference>
<dbReference type="GO" id="GO:0005524">
    <property type="term" value="F:ATP binding"/>
    <property type="evidence" value="ECO:0007669"/>
    <property type="project" value="UniProtKB-KW"/>
</dbReference>
<accession>A0A1G8W638</accession>
<organism evidence="3 4">
    <name type="scientific">Halovenus aranensis</name>
    <dbReference type="NCBI Taxonomy" id="890420"/>
    <lineage>
        <taxon>Archaea</taxon>
        <taxon>Methanobacteriati</taxon>
        <taxon>Methanobacteriota</taxon>
        <taxon>Stenosarchaea group</taxon>
        <taxon>Halobacteria</taxon>
        <taxon>Halobacteriales</taxon>
        <taxon>Haloarculaceae</taxon>
        <taxon>Halovenus</taxon>
    </lineage>
</organism>
<keyword evidence="4" id="KW-1185">Reference proteome</keyword>
<name>A0A1G8W638_9EURY</name>
<gene>
    <name evidence="3" type="ORF">SAMN05216226_10897</name>
</gene>
<dbReference type="InterPro" id="IPR027417">
    <property type="entry name" value="P-loop_NTPase"/>
</dbReference>
<keyword evidence="1" id="KW-0547">Nucleotide-binding</keyword>
<evidence type="ECO:0000313" key="3">
    <source>
        <dbReference type="EMBL" id="SDJ73752.1"/>
    </source>
</evidence>
<proteinExistence type="predicted"/>
<evidence type="ECO:0000313" key="4">
    <source>
        <dbReference type="Proteomes" id="UP000198856"/>
    </source>
</evidence>
<dbReference type="OrthoDB" id="337234at2157"/>
<dbReference type="Proteomes" id="UP000198856">
    <property type="component" value="Unassembled WGS sequence"/>
</dbReference>
<dbReference type="EMBL" id="FNFC01000008">
    <property type="protein sequence ID" value="SDJ73752.1"/>
    <property type="molecule type" value="Genomic_DNA"/>
</dbReference>
<dbReference type="Gene3D" id="3.40.50.300">
    <property type="entry name" value="P-loop containing nucleotide triphosphate hydrolases"/>
    <property type="match status" value="1"/>
</dbReference>
<dbReference type="AlphaFoldDB" id="A0A1G8W638"/>
<dbReference type="SUPFAM" id="SSF52540">
    <property type="entry name" value="P-loop containing nucleoside triphosphate hydrolases"/>
    <property type="match status" value="1"/>
</dbReference>
<dbReference type="STRING" id="890420.SAMN05216226_10897"/>